<dbReference type="InterPro" id="IPR039569">
    <property type="entry name" value="FAS1-like_DH_region"/>
</dbReference>
<evidence type="ECO:0000259" key="1">
    <source>
        <dbReference type="Pfam" id="PF13452"/>
    </source>
</evidence>
<dbReference type="PIRSF" id="PIRSF018072">
    <property type="entry name" value="UCP018072"/>
    <property type="match status" value="1"/>
</dbReference>
<dbReference type="EMBL" id="VFOW01000001">
    <property type="protein sequence ID" value="TQL77072.1"/>
    <property type="molecule type" value="Genomic_DNA"/>
</dbReference>
<keyword evidence="3" id="KW-1185">Reference proteome</keyword>
<gene>
    <name evidence="2" type="ORF">FB566_2618</name>
</gene>
<accession>A0A543AWX3</accession>
<proteinExistence type="predicted"/>
<dbReference type="RefSeq" id="WP_142039407.1">
    <property type="nucleotide sequence ID" value="NZ_JBHTGS010000001.1"/>
</dbReference>
<dbReference type="InterPro" id="IPR029069">
    <property type="entry name" value="HotDog_dom_sf"/>
</dbReference>
<dbReference type="CDD" id="cd03441">
    <property type="entry name" value="R_hydratase_like"/>
    <property type="match status" value="1"/>
</dbReference>
<evidence type="ECO:0000313" key="3">
    <source>
        <dbReference type="Proteomes" id="UP000317043"/>
    </source>
</evidence>
<dbReference type="SUPFAM" id="SSF54637">
    <property type="entry name" value="Thioesterase/thiol ester dehydrase-isomerase"/>
    <property type="match status" value="1"/>
</dbReference>
<dbReference type="Pfam" id="PF13452">
    <property type="entry name" value="FAS1_DH_region"/>
    <property type="match status" value="1"/>
</dbReference>
<dbReference type="Proteomes" id="UP000317043">
    <property type="component" value="Unassembled WGS sequence"/>
</dbReference>
<organism evidence="2 3">
    <name type="scientific">Stackebrandtia endophytica</name>
    <dbReference type="NCBI Taxonomy" id="1496996"/>
    <lineage>
        <taxon>Bacteria</taxon>
        <taxon>Bacillati</taxon>
        <taxon>Actinomycetota</taxon>
        <taxon>Actinomycetes</taxon>
        <taxon>Glycomycetales</taxon>
        <taxon>Glycomycetaceae</taxon>
        <taxon>Stackebrandtia</taxon>
    </lineage>
</organism>
<protein>
    <submittedName>
        <fullName evidence="2">MaoC dehydratase-like protein</fullName>
    </submittedName>
</protein>
<evidence type="ECO:0000313" key="2">
    <source>
        <dbReference type="EMBL" id="TQL77072.1"/>
    </source>
</evidence>
<comment type="caution">
    <text evidence="2">The sequence shown here is derived from an EMBL/GenBank/DDBJ whole genome shotgun (WGS) entry which is preliminary data.</text>
</comment>
<dbReference type="InterPro" id="IPR016709">
    <property type="entry name" value="HadA-like"/>
</dbReference>
<feature type="domain" description="FAS1-like dehydratase" evidence="1">
    <location>
        <begin position="38"/>
        <end position="120"/>
    </location>
</feature>
<dbReference type="OrthoDB" id="5415111at2"/>
<sequence>MLNQGYVGRELPATDPVEVTVESVTAFAAALGQSGDGIPSTYLISLTLPAADVLIDDPDFGLDFSRVLHREQRFQHHRPLKVGDRVSCRVTVDGIKVVAGNELLSLRTEVVDAVASPVATVWTTLFIAAEESATVGADK</sequence>
<dbReference type="Gene3D" id="3.10.129.10">
    <property type="entry name" value="Hotdog Thioesterase"/>
    <property type="match status" value="1"/>
</dbReference>
<name>A0A543AWX3_9ACTN</name>
<dbReference type="AlphaFoldDB" id="A0A543AWX3"/>
<reference evidence="2 3" key="1">
    <citation type="submission" date="2019-06" db="EMBL/GenBank/DDBJ databases">
        <title>Sequencing the genomes of 1000 actinobacteria strains.</title>
        <authorList>
            <person name="Klenk H.-P."/>
        </authorList>
    </citation>
    <scope>NUCLEOTIDE SEQUENCE [LARGE SCALE GENOMIC DNA]</scope>
    <source>
        <strain evidence="2 3">DSM 45928</strain>
    </source>
</reference>
<dbReference type="InParanoid" id="A0A543AWX3"/>